<dbReference type="EMBL" id="KB743356">
    <property type="protein sequence ID" value="EOA99256.1"/>
    <property type="molecule type" value="Genomic_DNA"/>
</dbReference>
<evidence type="ECO:0000313" key="3">
    <source>
        <dbReference type="Proteomes" id="UP000296049"/>
    </source>
</evidence>
<dbReference type="Proteomes" id="UP000296049">
    <property type="component" value="Unassembled WGS sequence"/>
</dbReference>
<dbReference type="AlphaFoldDB" id="R0JQ28"/>
<evidence type="ECO:0000313" key="2">
    <source>
        <dbReference type="EMBL" id="EOA99256.1"/>
    </source>
</evidence>
<reference evidence="3" key="1">
    <citation type="journal article" date="2013" name="Nat. Genet.">
        <title>The duck genome and transcriptome provide insight into an avian influenza virus reservoir species.</title>
        <authorList>
            <person name="Huang Y."/>
            <person name="Li Y."/>
            <person name="Burt D.W."/>
            <person name="Chen H."/>
            <person name="Zhang Y."/>
            <person name="Qian W."/>
            <person name="Kim H."/>
            <person name="Gan S."/>
            <person name="Zhao Y."/>
            <person name="Li J."/>
            <person name="Yi K."/>
            <person name="Feng H."/>
            <person name="Zhu P."/>
            <person name="Li B."/>
            <person name="Liu Q."/>
            <person name="Fairley S."/>
            <person name="Magor K.E."/>
            <person name="Du Z."/>
            <person name="Hu X."/>
            <person name="Goodman L."/>
            <person name="Tafer H."/>
            <person name="Vignal A."/>
            <person name="Lee T."/>
            <person name="Kim K.W."/>
            <person name="Sheng Z."/>
            <person name="An Y."/>
            <person name="Searle S."/>
            <person name="Herrero J."/>
            <person name="Groenen M.A."/>
            <person name="Crooijmans R.P."/>
            <person name="Faraut T."/>
            <person name="Cai Q."/>
            <person name="Webster R.G."/>
            <person name="Aldridge J.R."/>
            <person name="Warren W.C."/>
            <person name="Bartschat S."/>
            <person name="Kehr S."/>
            <person name="Marz M."/>
            <person name="Stadler P.F."/>
            <person name="Smith J."/>
            <person name="Kraus R.H."/>
            <person name="Zhao Y."/>
            <person name="Ren L."/>
            <person name="Fei J."/>
            <person name="Morisson M."/>
            <person name="Kaiser P."/>
            <person name="Griffin D.K."/>
            <person name="Rao M."/>
            <person name="Pitel F."/>
            <person name="Wang J."/>
            <person name="Li N."/>
        </authorList>
    </citation>
    <scope>NUCLEOTIDE SEQUENCE [LARGE SCALE GENOMIC DNA]</scope>
</reference>
<evidence type="ECO:0000256" key="1">
    <source>
        <dbReference type="SAM" id="MobiDB-lite"/>
    </source>
</evidence>
<protein>
    <submittedName>
        <fullName evidence="2">Uncharacterized protein</fullName>
    </submittedName>
</protein>
<name>R0JQ28_ANAPL</name>
<gene>
    <name evidence="2" type="ORF">Anapl_07134</name>
</gene>
<feature type="region of interest" description="Disordered" evidence="1">
    <location>
        <begin position="214"/>
        <end position="233"/>
    </location>
</feature>
<keyword evidence="3" id="KW-1185">Reference proteome</keyword>
<organism evidence="2 3">
    <name type="scientific">Anas platyrhynchos</name>
    <name type="common">Mallard</name>
    <name type="synonym">Anas boschas</name>
    <dbReference type="NCBI Taxonomy" id="8839"/>
    <lineage>
        <taxon>Eukaryota</taxon>
        <taxon>Metazoa</taxon>
        <taxon>Chordata</taxon>
        <taxon>Craniata</taxon>
        <taxon>Vertebrata</taxon>
        <taxon>Euteleostomi</taxon>
        <taxon>Archelosauria</taxon>
        <taxon>Archosauria</taxon>
        <taxon>Dinosauria</taxon>
        <taxon>Saurischia</taxon>
        <taxon>Theropoda</taxon>
        <taxon>Coelurosauria</taxon>
        <taxon>Aves</taxon>
        <taxon>Neognathae</taxon>
        <taxon>Galloanserae</taxon>
        <taxon>Anseriformes</taxon>
        <taxon>Anatidae</taxon>
        <taxon>Anatinae</taxon>
        <taxon>Anas</taxon>
    </lineage>
</organism>
<proteinExistence type="predicted"/>
<accession>R0JQ28</accession>
<sequence>MGEAGDRRKNITFLTQQFIKTAKSLASPVVSEYFTVKTSPPQYAARQFQAAISGRIPVLLVLLEFLPAAHRMIKGYRCVLKDVTTTVHKPVLWRASNSTIHHSACQTRLSSEALRAASLTKRLDSFQGSVQQQQPSREAADTCFVITLQHWPEPYCSAVTCFDQLKPHVRLHNQQHKHTQSPRQQLTPHHERCHSSACCFPPAADLEEIPLLEEEQQQQGSKPNSLKQQFPEKNKVSGSTLSGWLHKHLHLRAWKPSGYSCFTCRHRNVKNQTYLFRMYKKISPPLPCPACSEPAELTASNTGRQSSHQGADTASFFIMQDLQESHRQQITCL</sequence>